<dbReference type="AlphaFoldDB" id="A0AAD8T5L4"/>
<evidence type="ECO:0000313" key="4">
    <source>
        <dbReference type="Proteomes" id="UP001231189"/>
    </source>
</evidence>
<dbReference type="GO" id="GO:0034605">
    <property type="term" value="P:cellular response to heat"/>
    <property type="evidence" value="ECO:0007669"/>
    <property type="project" value="TreeGrafter"/>
</dbReference>
<dbReference type="Proteomes" id="UP001231189">
    <property type="component" value="Unassembled WGS sequence"/>
</dbReference>
<dbReference type="Gene3D" id="3.40.50.300">
    <property type="entry name" value="P-loop containing nucleotide triphosphate hydrolases"/>
    <property type="match status" value="1"/>
</dbReference>
<dbReference type="GO" id="GO:0005737">
    <property type="term" value="C:cytoplasm"/>
    <property type="evidence" value="ECO:0007669"/>
    <property type="project" value="TreeGrafter"/>
</dbReference>
<reference evidence="3" key="1">
    <citation type="submission" date="2023-07" db="EMBL/GenBank/DDBJ databases">
        <title>A chromosome-level genome assembly of Lolium multiflorum.</title>
        <authorList>
            <person name="Chen Y."/>
            <person name="Copetti D."/>
            <person name="Kolliker R."/>
            <person name="Studer B."/>
        </authorList>
    </citation>
    <scope>NUCLEOTIDE SEQUENCE</scope>
    <source>
        <strain evidence="3">02402/16</strain>
        <tissue evidence="3">Leaf</tissue>
    </source>
</reference>
<keyword evidence="2" id="KW-0067">ATP-binding</keyword>
<dbReference type="GO" id="GO:0005524">
    <property type="term" value="F:ATP binding"/>
    <property type="evidence" value="ECO:0007669"/>
    <property type="project" value="UniProtKB-KW"/>
</dbReference>
<keyword evidence="4" id="KW-1185">Reference proteome</keyword>
<comment type="caution">
    <text evidence="3">The sequence shown here is derived from an EMBL/GenBank/DDBJ whole genome shotgun (WGS) entry which is preliminary data.</text>
</comment>
<dbReference type="EMBL" id="JAUUTY010000003">
    <property type="protein sequence ID" value="KAK1669540.1"/>
    <property type="molecule type" value="Genomic_DNA"/>
</dbReference>
<dbReference type="InterPro" id="IPR050130">
    <property type="entry name" value="ClpA_ClpB"/>
</dbReference>
<evidence type="ECO:0000256" key="1">
    <source>
        <dbReference type="ARBA" id="ARBA00022741"/>
    </source>
</evidence>
<dbReference type="SUPFAM" id="SSF52540">
    <property type="entry name" value="P-loop containing nucleoside triphosphate hydrolases"/>
    <property type="match status" value="1"/>
</dbReference>
<dbReference type="GO" id="GO:0016887">
    <property type="term" value="F:ATP hydrolysis activity"/>
    <property type="evidence" value="ECO:0007669"/>
    <property type="project" value="TreeGrafter"/>
</dbReference>
<accession>A0AAD8T5L4</accession>
<evidence type="ECO:0000256" key="2">
    <source>
        <dbReference type="ARBA" id="ARBA00022840"/>
    </source>
</evidence>
<proteinExistence type="predicted"/>
<dbReference type="PANTHER" id="PTHR11638">
    <property type="entry name" value="ATP-DEPENDENT CLP PROTEASE"/>
    <property type="match status" value="1"/>
</dbReference>
<sequence length="71" mass="7409">MTAAAGKIDPVIGRDDEMDRAVCILCRRTKNNAVLVGAPGVGKTAIAEGKDWVIKEAGDATGKVIMHSSID</sequence>
<evidence type="ECO:0000313" key="3">
    <source>
        <dbReference type="EMBL" id="KAK1669540.1"/>
    </source>
</evidence>
<keyword evidence="1" id="KW-0547">Nucleotide-binding</keyword>
<gene>
    <name evidence="3" type="ORF">QYE76_057699</name>
</gene>
<dbReference type="InterPro" id="IPR027417">
    <property type="entry name" value="P-loop_NTPase"/>
</dbReference>
<protein>
    <submittedName>
        <fullName evidence="3">Uncharacterized protein</fullName>
    </submittedName>
</protein>
<organism evidence="3 4">
    <name type="scientific">Lolium multiflorum</name>
    <name type="common">Italian ryegrass</name>
    <name type="synonym">Lolium perenne subsp. multiflorum</name>
    <dbReference type="NCBI Taxonomy" id="4521"/>
    <lineage>
        <taxon>Eukaryota</taxon>
        <taxon>Viridiplantae</taxon>
        <taxon>Streptophyta</taxon>
        <taxon>Embryophyta</taxon>
        <taxon>Tracheophyta</taxon>
        <taxon>Spermatophyta</taxon>
        <taxon>Magnoliopsida</taxon>
        <taxon>Liliopsida</taxon>
        <taxon>Poales</taxon>
        <taxon>Poaceae</taxon>
        <taxon>BOP clade</taxon>
        <taxon>Pooideae</taxon>
        <taxon>Poodae</taxon>
        <taxon>Poeae</taxon>
        <taxon>Poeae Chloroplast Group 2 (Poeae type)</taxon>
        <taxon>Loliodinae</taxon>
        <taxon>Loliinae</taxon>
        <taxon>Lolium</taxon>
    </lineage>
</organism>
<dbReference type="PANTHER" id="PTHR11638:SF174">
    <property type="entry name" value="AAA+ ATPASE DOMAIN-CONTAINING PROTEIN"/>
    <property type="match status" value="1"/>
</dbReference>
<name>A0AAD8T5L4_LOLMU</name>